<keyword evidence="11" id="KW-0407">Ion channel</keyword>
<feature type="transmembrane region" description="Helical" evidence="12">
    <location>
        <begin position="184"/>
        <end position="209"/>
    </location>
</feature>
<name>A0A8X6U031_NEPPI</name>
<dbReference type="Gene3D" id="3.40.190.10">
    <property type="entry name" value="Periplasmic binding protein-like II"/>
    <property type="match status" value="1"/>
</dbReference>
<evidence type="ECO:0000256" key="3">
    <source>
        <dbReference type="ARBA" id="ARBA00022475"/>
    </source>
</evidence>
<protein>
    <submittedName>
        <fullName evidence="14">Lig_chan-Glu_bd domain-containing protein</fullName>
    </submittedName>
</protein>
<accession>A0A8X6U031</accession>
<keyword evidence="2" id="KW-0813">Transport</keyword>
<evidence type="ECO:0000256" key="12">
    <source>
        <dbReference type="SAM" id="Phobius"/>
    </source>
</evidence>
<keyword evidence="6" id="KW-0406">Ion transport</keyword>
<evidence type="ECO:0000256" key="4">
    <source>
        <dbReference type="ARBA" id="ARBA00022692"/>
    </source>
</evidence>
<evidence type="ECO:0000256" key="10">
    <source>
        <dbReference type="ARBA" id="ARBA00023286"/>
    </source>
</evidence>
<evidence type="ECO:0000256" key="11">
    <source>
        <dbReference type="ARBA" id="ARBA00023303"/>
    </source>
</evidence>
<evidence type="ECO:0000256" key="2">
    <source>
        <dbReference type="ARBA" id="ARBA00022448"/>
    </source>
</evidence>
<dbReference type="Proteomes" id="UP000887013">
    <property type="component" value="Unassembled WGS sequence"/>
</dbReference>
<evidence type="ECO:0000256" key="8">
    <source>
        <dbReference type="ARBA" id="ARBA00023170"/>
    </source>
</evidence>
<keyword evidence="3" id="KW-1003">Cell membrane</keyword>
<sequence length="404" mass="45479">MKFPSKLRVAVTNIRGVCDIAHDSQGVVTIADGIEAEFLQILSAFLHFEYELVFPEDKQWGTKKPDGNWTGMIGLIQRKEADIGMCSIVTTLERQKAVDFSYPYDVNQIVFATKLPGLLPKFLSYFYPFSLGVWFAMLGLVFVVPFLWRYLLTFKLPPQQLIAGVFYTILNGAMAITPRRLRDYALLGTWILGISFLSRSYTAVLLSFLTLALQETVINDAPALSKAISDGTYRCYTFRGAWITDALKASRIDVSRLIGNAMDSNDWFIKPTVEEVGNYIAEGNTAVVAMKPFFADHFVGRATISDDSFDTAQLALAVQKEFCCKEYLNRKLSIILASGLYEKCNNHYNFRARLKLRKLQVQRFDNINPLSVQDLSGAFVLLSLGLGVSVVVFVFEILRLKLLK</sequence>
<feature type="transmembrane region" description="Helical" evidence="12">
    <location>
        <begin position="375"/>
        <end position="398"/>
    </location>
</feature>
<proteinExistence type="predicted"/>
<reference evidence="14" key="1">
    <citation type="submission" date="2020-08" db="EMBL/GenBank/DDBJ databases">
        <title>Multicomponent nature underlies the extraordinary mechanical properties of spider dragline silk.</title>
        <authorList>
            <person name="Kono N."/>
            <person name="Nakamura H."/>
            <person name="Mori M."/>
            <person name="Yoshida Y."/>
            <person name="Ohtoshi R."/>
            <person name="Malay A.D."/>
            <person name="Moran D.A.P."/>
            <person name="Tomita M."/>
            <person name="Numata K."/>
            <person name="Arakawa K."/>
        </authorList>
    </citation>
    <scope>NUCLEOTIDE SEQUENCE</scope>
</reference>
<dbReference type="PANTHER" id="PTHR42643:SF38">
    <property type="entry name" value="IONOTROPIC RECEPTOR 100A"/>
    <property type="match status" value="1"/>
</dbReference>
<comment type="subcellular location">
    <subcellularLocation>
        <location evidence="1">Cell membrane</location>
        <topology evidence="1">Multi-pass membrane protein</topology>
    </subcellularLocation>
</comment>
<gene>
    <name evidence="14" type="primary">AVEN_260545_1</name>
    <name evidence="14" type="ORF">NPIL_553401</name>
</gene>
<dbReference type="AlphaFoldDB" id="A0A8X6U031"/>
<evidence type="ECO:0000259" key="13">
    <source>
        <dbReference type="SMART" id="SM00918"/>
    </source>
</evidence>
<keyword evidence="10" id="KW-1071">Ligand-gated ion channel</keyword>
<keyword evidence="7 12" id="KW-0472">Membrane</keyword>
<comment type="caution">
    <text evidence="14">The sequence shown here is derived from an EMBL/GenBank/DDBJ whole genome shotgun (WGS) entry which is preliminary data.</text>
</comment>
<evidence type="ECO:0000256" key="9">
    <source>
        <dbReference type="ARBA" id="ARBA00023180"/>
    </source>
</evidence>
<dbReference type="EMBL" id="BMAW01019051">
    <property type="protein sequence ID" value="GFT61403.1"/>
    <property type="molecule type" value="Genomic_DNA"/>
</dbReference>
<keyword evidence="4 12" id="KW-0812">Transmembrane</keyword>
<dbReference type="PANTHER" id="PTHR42643">
    <property type="entry name" value="IONOTROPIC RECEPTOR 20A-RELATED"/>
    <property type="match status" value="1"/>
</dbReference>
<feature type="transmembrane region" description="Helical" evidence="12">
    <location>
        <begin position="125"/>
        <end position="148"/>
    </location>
</feature>
<evidence type="ECO:0000256" key="6">
    <source>
        <dbReference type="ARBA" id="ARBA00023065"/>
    </source>
</evidence>
<dbReference type="Pfam" id="PF10613">
    <property type="entry name" value="Lig_chan-Glu_bd"/>
    <property type="match status" value="1"/>
</dbReference>
<evidence type="ECO:0000256" key="7">
    <source>
        <dbReference type="ARBA" id="ARBA00023136"/>
    </source>
</evidence>
<organism evidence="14 15">
    <name type="scientific">Nephila pilipes</name>
    <name type="common">Giant wood spider</name>
    <name type="synonym">Nephila maculata</name>
    <dbReference type="NCBI Taxonomy" id="299642"/>
    <lineage>
        <taxon>Eukaryota</taxon>
        <taxon>Metazoa</taxon>
        <taxon>Ecdysozoa</taxon>
        <taxon>Arthropoda</taxon>
        <taxon>Chelicerata</taxon>
        <taxon>Arachnida</taxon>
        <taxon>Araneae</taxon>
        <taxon>Araneomorphae</taxon>
        <taxon>Entelegynae</taxon>
        <taxon>Araneoidea</taxon>
        <taxon>Nephilidae</taxon>
        <taxon>Nephila</taxon>
    </lineage>
</organism>
<dbReference type="InterPro" id="IPR019594">
    <property type="entry name" value="Glu/Gly-bd"/>
</dbReference>
<dbReference type="GO" id="GO:0005886">
    <property type="term" value="C:plasma membrane"/>
    <property type="evidence" value="ECO:0007669"/>
    <property type="project" value="UniProtKB-SubCell"/>
</dbReference>
<evidence type="ECO:0000256" key="5">
    <source>
        <dbReference type="ARBA" id="ARBA00022989"/>
    </source>
</evidence>
<keyword evidence="15" id="KW-1185">Reference proteome</keyword>
<dbReference type="OrthoDB" id="6423098at2759"/>
<keyword evidence="5 12" id="KW-1133">Transmembrane helix</keyword>
<dbReference type="InterPro" id="IPR052192">
    <property type="entry name" value="Insect_Ionotropic_Sensory_Rcpt"/>
</dbReference>
<evidence type="ECO:0000313" key="14">
    <source>
        <dbReference type="EMBL" id="GFT61403.1"/>
    </source>
</evidence>
<feature type="domain" description="Ionotropic glutamate receptor L-glutamate and glycine-binding" evidence="13">
    <location>
        <begin position="26"/>
        <end position="78"/>
    </location>
</feature>
<feature type="transmembrane region" description="Helical" evidence="12">
    <location>
        <begin position="160"/>
        <end position="177"/>
    </location>
</feature>
<evidence type="ECO:0000256" key="1">
    <source>
        <dbReference type="ARBA" id="ARBA00004651"/>
    </source>
</evidence>
<dbReference type="GO" id="GO:0015276">
    <property type="term" value="F:ligand-gated monoatomic ion channel activity"/>
    <property type="evidence" value="ECO:0007669"/>
    <property type="project" value="InterPro"/>
</dbReference>
<keyword evidence="8" id="KW-0675">Receptor</keyword>
<dbReference type="SMART" id="SM00918">
    <property type="entry name" value="Lig_chan-Glu_bd"/>
    <property type="match status" value="1"/>
</dbReference>
<keyword evidence="9" id="KW-0325">Glycoprotein</keyword>
<evidence type="ECO:0000313" key="15">
    <source>
        <dbReference type="Proteomes" id="UP000887013"/>
    </source>
</evidence>
<dbReference type="SUPFAM" id="SSF53850">
    <property type="entry name" value="Periplasmic binding protein-like II"/>
    <property type="match status" value="1"/>
</dbReference>